<comment type="caution">
    <text evidence="2">The sequence shown here is derived from an EMBL/GenBank/DDBJ whole genome shotgun (WGS) entry which is preliminary data.</text>
</comment>
<dbReference type="RefSeq" id="WP_135206678.1">
    <property type="nucleotide sequence ID" value="NZ_SPVF01000106.1"/>
</dbReference>
<keyword evidence="1" id="KW-0472">Membrane</keyword>
<keyword evidence="1" id="KW-0812">Transmembrane</keyword>
<evidence type="ECO:0000313" key="2">
    <source>
        <dbReference type="EMBL" id="TFW22453.1"/>
    </source>
</evidence>
<reference evidence="2 3" key="1">
    <citation type="submission" date="2019-03" db="EMBL/GenBank/DDBJ databases">
        <title>Draft Genome Sequence of Massilia arenosa sp. nov., a Novel Massilia Species Isolated from a Sandy-loam Maize Soil.</title>
        <authorList>
            <person name="Raths R."/>
            <person name="Peta V."/>
            <person name="Bucking H."/>
        </authorList>
    </citation>
    <scope>NUCLEOTIDE SEQUENCE [LARGE SCALE GENOMIC DNA]</scope>
    <source>
        <strain evidence="2 3">MC02</strain>
    </source>
</reference>
<dbReference type="Proteomes" id="UP000298438">
    <property type="component" value="Unassembled WGS sequence"/>
</dbReference>
<accession>A0A4Y9SJ66</accession>
<keyword evidence="1" id="KW-1133">Transmembrane helix</keyword>
<dbReference type="AlphaFoldDB" id="A0A4Y9SJ66"/>
<dbReference type="OrthoDB" id="8480611at2"/>
<keyword evidence="3" id="KW-1185">Reference proteome</keyword>
<feature type="transmembrane region" description="Helical" evidence="1">
    <location>
        <begin position="12"/>
        <end position="31"/>
    </location>
</feature>
<protein>
    <recommendedName>
        <fullName evidence="4">N-acetyltransferase</fullName>
    </recommendedName>
</protein>
<evidence type="ECO:0000256" key="1">
    <source>
        <dbReference type="SAM" id="Phobius"/>
    </source>
</evidence>
<name>A0A4Y9SJ66_9BURK</name>
<evidence type="ECO:0000313" key="3">
    <source>
        <dbReference type="Proteomes" id="UP000298438"/>
    </source>
</evidence>
<proteinExistence type="predicted"/>
<sequence length="231" mass="25552">MIASLRLTIRQLGFLDGILYFVSGLLARASAGRIMLYKYRLVAQPVHTRPLGGGRGRSIAVRSAGLEVAEAPHGRPTSVIHSRFAQGAHCLAAYRGEDMSGFLWYSPGPWTEDEVRARYVPATPAAVWDFDVAVFGGNQLGFTFARLWEEANLRWHAHGVRWTMSRISAFNPGSRASHGKLGAVLLGSAVFLRCGRWQWTFSTLAPFVHLSRHDESMPQFKLVPPAPVSDH</sequence>
<organism evidence="2 3">
    <name type="scientific">Zemynaea arenosa</name>
    <dbReference type="NCBI Taxonomy" id="2561931"/>
    <lineage>
        <taxon>Bacteria</taxon>
        <taxon>Pseudomonadati</taxon>
        <taxon>Pseudomonadota</taxon>
        <taxon>Betaproteobacteria</taxon>
        <taxon>Burkholderiales</taxon>
        <taxon>Oxalobacteraceae</taxon>
        <taxon>Telluria group</taxon>
        <taxon>Zemynaea</taxon>
    </lineage>
</organism>
<evidence type="ECO:0008006" key="4">
    <source>
        <dbReference type="Google" id="ProtNLM"/>
    </source>
</evidence>
<gene>
    <name evidence="2" type="ORF">E4L96_07965</name>
</gene>
<dbReference type="EMBL" id="SPVF01000106">
    <property type="protein sequence ID" value="TFW22453.1"/>
    <property type="molecule type" value="Genomic_DNA"/>
</dbReference>